<keyword evidence="2" id="KW-1185">Reference proteome</keyword>
<name>A0A3M7S320_BRAPC</name>
<evidence type="ECO:0000313" key="2">
    <source>
        <dbReference type="Proteomes" id="UP000276133"/>
    </source>
</evidence>
<accession>A0A3M7S320</accession>
<gene>
    <name evidence="1" type="ORF">BpHYR1_028427</name>
</gene>
<organism evidence="1 2">
    <name type="scientific">Brachionus plicatilis</name>
    <name type="common">Marine rotifer</name>
    <name type="synonym">Brachionus muelleri</name>
    <dbReference type="NCBI Taxonomy" id="10195"/>
    <lineage>
        <taxon>Eukaryota</taxon>
        <taxon>Metazoa</taxon>
        <taxon>Spiralia</taxon>
        <taxon>Gnathifera</taxon>
        <taxon>Rotifera</taxon>
        <taxon>Eurotatoria</taxon>
        <taxon>Monogononta</taxon>
        <taxon>Pseudotrocha</taxon>
        <taxon>Ploima</taxon>
        <taxon>Brachionidae</taxon>
        <taxon>Brachionus</taxon>
    </lineage>
</organism>
<proteinExistence type="predicted"/>
<protein>
    <submittedName>
        <fullName evidence="1">Uncharacterized protein</fullName>
    </submittedName>
</protein>
<dbReference type="AlphaFoldDB" id="A0A3M7S320"/>
<sequence>MNFYLIKPYRLASCENKRVKNLKNQNSTSMIDELNLKGEIWGIKISIKNLQSPLNMKISKCLSNTNLT</sequence>
<reference evidence="1 2" key="1">
    <citation type="journal article" date="2018" name="Sci. Rep.">
        <title>Genomic signatures of local adaptation to the degree of environmental predictability in rotifers.</title>
        <authorList>
            <person name="Franch-Gras L."/>
            <person name="Hahn C."/>
            <person name="Garcia-Roger E.M."/>
            <person name="Carmona M.J."/>
            <person name="Serra M."/>
            <person name="Gomez A."/>
        </authorList>
    </citation>
    <scope>NUCLEOTIDE SEQUENCE [LARGE SCALE GENOMIC DNA]</scope>
    <source>
        <strain evidence="1">HYR1</strain>
    </source>
</reference>
<dbReference type="Proteomes" id="UP000276133">
    <property type="component" value="Unassembled WGS sequence"/>
</dbReference>
<evidence type="ECO:0000313" key="1">
    <source>
        <dbReference type="EMBL" id="RNA29987.1"/>
    </source>
</evidence>
<comment type="caution">
    <text evidence="1">The sequence shown here is derived from an EMBL/GenBank/DDBJ whole genome shotgun (WGS) entry which is preliminary data.</text>
</comment>
<dbReference type="EMBL" id="REGN01002144">
    <property type="protein sequence ID" value="RNA29987.1"/>
    <property type="molecule type" value="Genomic_DNA"/>
</dbReference>